<sequence length="225" mass="25949">MGKGYNNYMTKKFFHPGSKDNIKRVWMAQQKAEFEKTKEEEMDAQYQREQEMYENRALLGDQKAKLGLSFMYDAPPGAKKGERKEDDEPEYKFEWQRRFNAPREQYAKGDETIRDQPFGIEVRNVRCIKCHKWGHVNTDKICPLFGKNLTAEPPQPGPTPSTLLQGMKEEGLAFKKCVSERKVNPNDPNEASCIGFKWMGYFTVIEIFTGCAPSLLMLPARSLST</sequence>
<dbReference type="PANTHER" id="PTHR13151">
    <property type="entry name" value="CBF1 INTERACTING COREPRESSOR CIR"/>
    <property type="match status" value="1"/>
</dbReference>
<dbReference type="SMART" id="SM01083">
    <property type="entry name" value="Cir_N"/>
    <property type="match status" value="1"/>
</dbReference>
<gene>
    <name evidence="2" type="ORF">NP493_439g00024</name>
</gene>
<comment type="caution">
    <text evidence="2">The sequence shown here is derived from an EMBL/GenBank/DDBJ whole genome shotgun (WGS) entry which is preliminary data.</text>
</comment>
<dbReference type="InterPro" id="IPR019339">
    <property type="entry name" value="CIR_N_dom"/>
</dbReference>
<dbReference type="PANTHER" id="PTHR13151:SF2">
    <property type="entry name" value="COREPRESSOR INTERACTING WITH RBPJ 1"/>
    <property type="match status" value="1"/>
</dbReference>
<dbReference type="Pfam" id="PF10197">
    <property type="entry name" value="Cir_N"/>
    <property type="match status" value="1"/>
</dbReference>
<dbReference type="AlphaFoldDB" id="A0AAD9NTW8"/>
<name>A0AAD9NTW8_RIDPI</name>
<dbReference type="EMBL" id="JAODUO010000439">
    <property type="protein sequence ID" value="KAK2180518.1"/>
    <property type="molecule type" value="Genomic_DNA"/>
</dbReference>
<evidence type="ECO:0000313" key="3">
    <source>
        <dbReference type="Proteomes" id="UP001209878"/>
    </source>
</evidence>
<reference evidence="2" key="1">
    <citation type="journal article" date="2023" name="Mol. Biol. Evol.">
        <title>Third-Generation Sequencing Reveals the Adaptive Role of the Epigenome in Three Deep-Sea Polychaetes.</title>
        <authorList>
            <person name="Perez M."/>
            <person name="Aroh O."/>
            <person name="Sun Y."/>
            <person name="Lan Y."/>
            <person name="Juniper S.K."/>
            <person name="Young C.R."/>
            <person name="Angers B."/>
            <person name="Qian P.Y."/>
        </authorList>
    </citation>
    <scope>NUCLEOTIDE SEQUENCE</scope>
    <source>
        <strain evidence="2">R07B-5</strain>
    </source>
</reference>
<dbReference type="GO" id="GO:0003714">
    <property type="term" value="F:transcription corepressor activity"/>
    <property type="evidence" value="ECO:0007669"/>
    <property type="project" value="InterPro"/>
</dbReference>
<organism evidence="2 3">
    <name type="scientific">Ridgeia piscesae</name>
    <name type="common">Tubeworm</name>
    <dbReference type="NCBI Taxonomy" id="27915"/>
    <lineage>
        <taxon>Eukaryota</taxon>
        <taxon>Metazoa</taxon>
        <taxon>Spiralia</taxon>
        <taxon>Lophotrochozoa</taxon>
        <taxon>Annelida</taxon>
        <taxon>Polychaeta</taxon>
        <taxon>Sedentaria</taxon>
        <taxon>Canalipalpata</taxon>
        <taxon>Sabellida</taxon>
        <taxon>Siboglinidae</taxon>
        <taxon>Ridgeia</taxon>
    </lineage>
</organism>
<proteinExistence type="predicted"/>
<evidence type="ECO:0000259" key="1">
    <source>
        <dbReference type="SMART" id="SM01083"/>
    </source>
</evidence>
<accession>A0AAD9NTW8</accession>
<evidence type="ECO:0000313" key="2">
    <source>
        <dbReference type="EMBL" id="KAK2180518.1"/>
    </source>
</evidence>
<dbReference type="InterPro" id="IPR040014">
    <property type="entry name" value="CIR1"/>
</dbReference>
<dbReference type="GO" id="GO:0005634">
    <property type="term" value="C:nucleus"/>
    <property type="evidence" value="ECO:0007669"/>
    <property type="project" value="TreeGrafter"/>
</dbReference>
<dbReference type="Proteomes" id="UP001209878">
    <property type="component" value="Unassembled WGS sequence"/>
</dbReference>
<keyword evidence="3" id="KW-1185">Reference proteome</keyword>
<feature type="domain" description="CBF1-interacting co-repressor CIR N-terminal" evidence="1">
    <location>
        <begin position="13"/>
        <end position="49"/>
    </location>
</feature>
<protein>
    <recommendedName>
        <fullName evidence="1">CBF1-interacting co-repressor CIR N-terminal domain-containing protein</fullName>
    </recommendedName>
</protein>